<dbReference type="NCBIfam" id="TIGR00756">
    <property type="entry name" value="PPR"/>
    <property type="match status" value="6"/>
</dbReference>
<comment type="caution">
    <text evidence="4">The sequence shown here is derived from an EMBL/GenBank/DDBJ whole genome shotgun (WGS) entry which is preliminary data.</text>
</comment>
<feature type="repeat" description="PPR" evidence="2">
    <location>
        <begin position="115"/>
        <end position="149"/>
    </location>
</feature>
<feature type="binding site" evidence="3">
    <location>
        <position position="658"/>
    </location>
    <ligand>
        <name>ATP</name>
        <dbReference type="ChEBI" id="CHEBI:30616"/>
    </ligand>
</feature>
<dbReference type="PANTHER" id="PTHR24015">
    <property type="entry name" value="OS07G0578800 PROTEIN-RELATED"/>
    <property type="match status" value="1"/>
</dbReference>
<feature type="repeat" description="PPR" evidence="2">
    <location>
        <begin position="419"/>
        <end position="453"/>
    </location>
</feature>
<evidence type="ECO:0000256" key="3">
    <source>
        <dbReference type="PROSITE-ProRule" id="PRU10141"/>
    </source>
</evidence>
<dbReference type="OrthoDB" id="1859199at2759"/>
<dbReference type="GO" id="GO:0005524">
    <property type="term" value="F:ATP binding"/>
    <property type="evidence" value="ECO:0007669"/>
    <property type="project" value="UniProtKB-UniRule"/>
</dbReference>
<dbReference type="GO" id="GO:0003723">
    <property type="term" value="F:RNA binding"/>
    <property type="evidence" value="ECO:0007669"/>
    <property type="project" value="InterPro"/>
</dbReference>
<evidence type="ECO:0000313" key="4">
    <source>
        <dbReference type="EMBL" id="KAF5197245.1"/>
    </source>
</evidence>
<dbReference type="Gene3D" id="3.30.200.20">
    <property type="entry name" value="Phosphorylase Kinase, domain 1"/>
    <property type="match status" value="1"/>
</dbReference>
<dbReference type="FunFam" id="1.25.40.10:FF:001093">
    <property type="entry name" value="Pentatricopeptide repeat-containing protein At2g34400"/>
    <property type="match status" value="1"/>
</dbReference>
<dbReference type="Gene3D" id="1.25.40.10">
    <property type="entry name" value="Tetratricopeptide repeat domain"/>
    <property type="match status" value="4"/>
</dbReference>
<keyword evidence="1" id="KW-0677">Repeat</keyword>
<keyword evidence="5" id="KW-1185">Reference proteome</keyword>
<keyword evidence="3" id="KW-0067">ATP-binding</keyword>
<accession>A0A7J6WLD6</accession>
<dbReference type="InterPro" id="IPR017441">
    <property type="entry name" value="Protein_kinase_ATP_BS"/>
</dbReference>
<dbReference type="Pfam" id="PF13041">
    <property type="entry name" value="PPR_2"/>
    <property type="match status" value="2"/>
</dbReference>
<evidence type="ECO:0000256" key="1">
    <source>
        <dbReference type="ARBA" id="ARBA00022737"/>
    </source>
</evidence>
<keyword evidence="3" id="KW-0547">Nucleotide-binding</keyword>
<dbReference type="SUPFAM" id="SSF56112">
    <property type="entry name" value="Protein kinase-like (PK-like)"/>
    <property type="match status" value="1"/>
</dbReference>
<feature type="repeat" description="PPR" evidence="2">
    <location>
        <begin position="388"/>
        <end position="418"/>
    </location>
</feature>
<dbReference type="InterPro" id="IPR046960">
    <property type="entry name" value="PPR_At4g14850-like_plant"/>
</dbReference>
<dbReference type="EMBL" id="JABWDY010014891">
    <property type="protein sequence ID" value="KAF5197245.1"/>
    <property type="molecule type" value="Genomic_DNA"/>
</dbReference>
<protein>
    <submittedName>
        <fullName evidence="4">Pentatricopeptide repeat-containing protein</fullName>
    </submittedName>
</protein>
<evidence type="ECO:0000313" key="5">
    <source>
        <dbReference type="Proteomes" id="UP000554482"/>
    </source>
</evidence>
<dbReference type="InterPro" id="IPR011009">
    <property type="entry name" value="Kinase-like_dom_sf"/>
</dbReference>
<proteinExistence type="predicted"/>
<dbReference type="FunFam" id="1.25.40.10:FF:000381">
    <property type="entry name" value="Pentatricopeptide repeat-containing protein"/>
    <property type="match status" value="2"/>
</dbReference>
<dbReference type="Pfam" id="PF01535">
    <property type="entry name" value="PPR"/>
    <property type="match status" value="4"/>
</dbReference>
<dbReference type="PROSITE" id="PS51375">
    <property type="entry name" value="PPR"/>
    <property type="match status" value="4"/>
</dbReference>
<dbReference type="InterPro" id="IPR002885">
    <property type="entry name" value="PPR_rpt"/>
</dbReference>
<dbReference type="GO" id="GO:0009451">
    <property type="term" value="P:RNA modification"/>
    <property type="evidence" value="ECO:0007669"/>
    <property type="project" value="InterPro"/>
</dbReference>
<organism evidence="4 5">
    <name type="scientific">Thalictrum thalictroides</name>
    <name type="common">Rue-anemone</name>
    <name type="synonym">Anemone thalictroides</name>
    <dbReference type="NCBI Taxonomy" id="46969"/>
    <lineage>
        <taxon>Eukaryota</taxon>
        <taxon>Viridiplantae</taxon>
        <taxon>Streptophyta</taxon>
        <taxon>Embryophyta</taxon>
        <taxon>Tracheophyta</taxon>
        <taxon>Spermatophyta</taxon>
        <taxon>Magnoliopsida</taxon>
        <taxon>Ranunculales</taxon>
        <taxon>Ranunculaceae</taxon>
        <taxon>Thalictroideae</taxon>
        <taxon>Thalictrum</taxon>
    </lineage>
</organism>
<dbReference type="Proteomes" id="UP000554482">
    <property type="component" value="Unassembled WGS sequence"/>
</dbReference>
<sequence>MNGIRKKTFQCFSKLNHDVEFKLKIQSLCNFGRLQEAINTLFSKPNSLYPSLYPPILQLCIDLRADKEGRLIHDHLMRNGYLLDLNLNTKFVIFYSKIGDIENAHKVFDEMSEKSVVSWTAMISGFCQNGYLREGLDVFSVMHRSSVKPNQFTYGSVLRACTSLMCFDIGIQVQGTIVKSIFSENLFVQSALVDLHSKCGRMEDARYLFEQMAHRDVVCWNTLIGGYAAQGFADESFVMFCSLLNEGLVPDQFSIGNVLRACSCGRPLFRVNQIHGFVVRLGFESHGVVIGSLIDAYAKCGSVRSARLLYDLMQEKDLISCTTMITGYAREGSGSMDALDIFGELYRLNMGMDAIVLCSMLNICANIASLCLGSQIHALALKSQPEWDVALSNALIDMYAKSGEIGDAHRAFDEMEDKNVVSWTSLITGYAKHGCQEKTIALFEKMEDNGVKPNDVTFLSVLFACSHTGMTDKGREYFGSMINMYNISPRAEHYACMVDLFARAGQLEQASELLSKMNLKPNASLWGAILGASRTYGSLSVAEEAAKHLFDLDPDNSVNYIVMAGIYSEAGLWEEARKIRKAIVHRKMKKEPGCSLLQNNMKRRGTVQRDTRSIPFYSYKEIERATSCFSERHRIGTGAYGTVYAGKLHNDEWVAIKKIRHASRR</sequence>
<reference evidence="4 5" key="1">
    <citation type="submission" date="2020-06" db="EMBL/GenBank/DDBJ databases">
        <title>Transcriptomic and genomic resources for Thalictrum thalictroides and T. hernandezii: Facilitating candidate gene discovery in an emerging model plant lineage.</title>
        <authorList>
            <person name="Arias T."/>
            <person name="Riano-Pachon D.M."/>
            <person name="Di Stilio V.S."/>
        </authorList>
    </citation>
    <scope>NUCLEOTIDE SEQUENCE [LARGE SCALE GENOMIC DNA]</scope>
    <source>
        <strain evidence="5">cv. WT478/WT964</strain>
        <tissue evidence="4">Leaves</tissue>
    </source>
</reference>
<name>A0A7J6WLD6_THATH</name>
<dbReference type="PROSITE" id="PS00107">
    <property type="entry name" value="PROTEIN_KINASE_ATP"/>
    <property type="match status" value="1"/>
</dbReference>
<dbReference type="Pfam" id="PF20431">
    <property type="entry name" value="E_motif"/>
    <property type="match status" value="1"/>
</dbReference>
<dbReference type="InterPro" id="IPR046848">
    <property type="entry name" value="E_motif"/>
</dbReference>
<dbReference type="AlphaFoldDB" id="A0A7J6WLD6"/>
<dbReference type="SUPFAM" id="SSF48452">
    <property type="entry name" value="TPR-like"/>
    <property type="match status" value="1"/>
</dbReference>
<feature type="repeat" description="PPR" evidence="2">
    <location>
        <begin position="216"/>
        <end position="250"/>
    </location>
</feature>
<gene>
    <name evidence="4" type="ORF">FRX31_013169</name>
</gene>
<dbReference type="PANTHER" id="PTHR24015:SF1935">
    <property type="entry name" value="TETRATRICOPEPTIDE REPEAT (TPR)-LIKE SUPERFAMILY PROTEIN"/>
    <property type="match status" value="1"/>
</dbReference>
<evidence type="ECO:0000256" key="2">
    <source>
        <dbReference type="PROSITE-ProRule" id="PRU00708"/>
    </source>
</evidence>
<dbReference type="InterPro" id="IPR011990">
    <property type="entry name" value="TPR-like_helical_dom_sf"/>
</dbReference>